<keyword evidence="2" id="KW-1185">Reference proteome</keyword>
<reference evidence="3" key="1">
    <citation type="submission" date="2022-11" db="UniProtKB">
        <authorList>
            <consortium name="WormBaseParasite"/>
        </authorList>
    </citation>
    <scope>IDENTIFICATION</scope>
</reference>
<dbReference type="WBParaSite" id="PSAMB.scaffold3588size17690.g21944.t1">
    <property type="protein sequence ID" value="PSAMB.scaffold3588size17690.g21944.t1"/>
    <property type="gene ID" value="PSAMB.scaffold3588size17690.g21944"/>
</dbReference>
<feature type="domain" description="IgGFc-binding protein N-terminal" evidence="1">
    <location>
        <begin position="51"/>
        <end position="344"/>
    </location>
</feature>
<dbReference type="Proteomes" id="UP000887566">
    <property type="component" value="Unplaced"/>
</dbReference>
<evidence type="ECO:0000313" key="3">
    <source>
        <dbReference type="WBParaSite" id="PSAMB.scaffold3588size17690.g21944.t1"/>
    </source>
</evidence>
<accession>A0A914WA66</accession>
<protein>
    <submittedName>
        <fullName evidence="3">IgGFc-binding protein N-terminal domain-containing protein</fullName>
    </submittedName>
</protein>
<evidence type="ECO:0000313" key="2">
    <source>
        <dbReference type="Proteomes" id="UP000887566"/>
    </source>
</evidence>
<evidence type="ECO:0000259" key="1">
    <source>
        <dbReference type="Pfam" id="PF17517"/>
    </source>
</evidence>
<sequence length="395" mass="42875">MATFALPSSVIDESTTETGFNPIAPVTVYISATQPVSIIASSITADGSAGDRYLVLPTTLLQKNYVVAGRSQINGQQSSFVHMVYIIATQDGTEISTRILGLNGASTQPMSAGEMLKYTTDDEYTIAINSSKPVALVAGTTCFTYADGRCDHQAYMPLPVPDSCSNPGDQLYLLADINGNNNNYFVGSTYDCNIQYDFDSMSPSGGGSGRLNPIEPVQMFNSSASPEQNSQGTHTITTNINPLQIIRLGQNPSYQGVYLVTVPSVAQYVTGTVFFTAFGRTNNIQVIGDTAAQQSALLNGQAAALGFWQPYNNVDGYSITHVPVDLGQLYNFTASGKFIITVYGQGGGMSFIFFNFTQYFYDNNHFSSIIDFHDNNYFNSIINVHGNNHRVRKKF</sequence>
<name>A0A914WA66_9BILA</name>
<dbReference type="AlphaFoldDB" id="A0A914WA66"/>
<proteinExistence type="predicted"/>
<organism evidence="2 3">
    <name type="scientific">Plectus sambesii</name>
    <dbReference type="NCBI Taxonomy" id="2011161"/>
    <lineage>
        <taxon>Eukaryota</taxon>
        <taxon>Metazoa</taxon>
        <taxon>Ecdysozoa</taxon>
        <taxon>Nematoda</taxon>
        <taxon>Chromadorea</taxon>
        <taxon>Plectida</taxon>
        <taxon>Plectina</taxon>
        <taxon>Plectoidea</taxon>
        <taxon>Plectidae</taxon>
        <taxon>Plectus</taxon>
    </lineage>
</organism>
<dbReference type="InterPro" id="IPR035234">
    <property type="entry name" value="IgGFc-bd_N"/>
</dbReference>
<dbReference type="Pfam" id="PF17517">
    <property type="entry name" value="IgGFc_binding"/>
    <property type="match status" value="1"/>
</dbReference>